<evidence type="ECO:0000256" key="6">
    <source>
        <dbReference type="ARBA" id="ARBA00031042"/>
    </source>
</evidence>
<feature type="compositionally biased region" description="Pro residues" evidence="7">
    <location>
        <begin position="107"/>
        <end position="127"/>
    </location>
</feature>
<evidence type="ECO:0000256" key="5">
    <source>
        <dbReference type="ARBA" id="ARBA00022729"/>
    </source>
</evidence>
<dbReference type="Proteomes" id="UP000013961">
    <property type="component" value="Chromosome"/>
</dbReference>
<organism evidence="9 10">
    <name type="scientific">Mycobacteroides abscessus subsp. bolletii 50594</name>
    <dbReference type="NCBI Taxonomy" id="1303024"/>
    <lineage>
        <taxon>Bacteria</taxon>
        <taxon>Bacillati</taxon>
        <taxon>Actinomycetota</taxon>
        <taxon>Actinomycetes</taxon>
        <taxon>Mycobacteriales</taxon>
        <taxon>Mycobacteriaceae</taxon>
        <taxon>Mycobacteroides</taxon>
        <taxon>Mycobacteroides abscessus</taxon>
    </lineage>
</organism>
<sequence length="391" mass="40008">MFASGQPNPFSPRRIIAHGRKPRLSANRARRLPDTLARARQTGTFIGMQQPRATSAAKRTHRARVIAATIAVTSLSGAGAYTLAATPADQAPATVRTANIHLVTTDAPPPPAPPATPAPGQPAPNPETPTTVTTPVPAPAPGQPAPPTPPPAPGAPADGGRVNNDQGGFSFVVPQGWVQSDARRLTYGSALLTNPAAPNGSILLGRLDLKLFAGAEPDNQKAARRLASDMGEFFMPYPGNRVNQEDQSFDVAGMSAASSYYEVKFDDAAKEPGQIWAAAVGKGKDRWFIVWLGTSASPVDKGVAKALTESIRPWTPPTPPTPSAAPPADPNQPAPPPADPNQPPPPPADPNQPPASPAPAAPAAPAAEPAAPGQPAPPAPPAAPPAPGVPV</sequence>
<dbReference type="GO" id="GO:0005576">
    <property type="term" value="C:extracellular region"/>
    <property type="evidence" value="ECO:0007669"/>
    <property type="project" value="UniProtKB-SubCell"/>
</dbReference>
<keyword evidence="5" id="KW-0732">Signal</keyword>
<dbReference type="AlphaFoldDB" id="A0AB33AB50"/>
<feature type="domain" description="Fibronectin-attachment" evidence="8">
    <location>
        <begin position="161"/>
        <end position="325"/>
    </location>
</feature>
<name>A0AB33AB50_9MYCO</name>
<protein>
    <recommendedName>
        <fullName evidence="3">Alanine and proline-rich secreted protein Apa</fullName>
    </recommendedName>
    <alternativeName>
        <fullName evidence="6">Fibronectin attachment protein</fullName>
    </alternativeName>
</protein>
<evidence type="ECO:0000256" key="3">
    <source>
        <dbReference type="ARBA" id="ARBA00016054"/>
    </source>
</evidence>
<feature type="compositionally biased region" description="Pro residues" evidence="7">
    <location>
        <begin position="136"/>
        <end position="154"/>
    </location>
</feature>
<comment type="subcellular location">
    <subcellularLocation>
        <location evidence="1">Secreted</location>
    </subcellularLocation>
</comment>
<evidence type="ECO:0000259" key="8">
    <source>
        <dbReference type="Pfam" id="PF07174"/>
    </source>
</evidence>
<evidence type="ECO:0000256" key="4">
    <source>
        <dbReference type="ARBA" id="ARBA00022525"/>
    </source>
</evidence>
<feature type="compositionally biased region" description="Pro residues" evidence="7">
    <location>
        <begin position="314"/>
        <end position="362"/>
    </location>
</feature>
<proteinExistence type="inferred from homology"/>
<feature type="compositionally biased region" description="Pro residues" evidence="7">
    <location>
        <begin position="372"/>
        <end position="391"/>
    </location>
</feature>
<dbReference type="InterPro" id="IPR010801">
    <property type="entry name" value="FAP"/>
</dbReference>
<comment type="similarity">
    <text evidence="2">Belongs to the Apa family.</text>
</comment>
<evidence type="ECO:0000256" key="7">
    <source>
        <dbReference type="SAM" id="MobiDB-lite"/>
    </source>
</evidence>
<dbReference type="PRINTS" id="PR01217">
    <property type="entry name" value="PRICHEXTENSN"/>
</dbReference>
<dbReference type="KEGG" id="mabb:MASS_2356"/>
<keyword evidence="4" id="KW-0964">Secreted</keyword>
<evidence type="ECO:0000256" key="2">
    <source>
        <dbReference type="ARBA" id="ARBA00005477"/>
    </source>
</evidence>
<dbReference type="EMBL" id="CP004374">
    <property type="protein sequence ID" value="AGM28958.1"/>
    <property type="molecule type" value="Genomic_DNA"/>
</dbReference>
<feature type="region of interest" description="Disordered" evidence="7">
    <location>
        <begin position="103"/>
        <end position="168"/>
    </location>
</feature>
<accession>A0AB33AB50</accession>
<evidence type="ECO:0000313" key="9">
    <source>
        <dbReference type="EMBL" id="AGM28958.1"/>
    </source>
</evidence>
<reference evidence="9 10" key="1">
    <citation type="journal article" date="2013" name="Genome Announc.">
        <title>Complete Genome Sequence of Mycobacterium massiliense Clinical Strain Asan 50594, Belonging to the Type II Genotype.</title>
        <authorList>
            <person name="Kim B.J."/>
            <person name="Kim B.R."/>
            <person name="Hong S.H."/>
            <person name="Seok S.H."/>
            <person name="Kook Y.H."/>
            <person name="Kim B.J."/>
        </authorList>
    </citation>
    <scope>NUCLEOTIDE SEQUENCE [LARGE SCALE GENOMIC DNA]</scope>
    <source>
        <strain evidence="9 10">50594</strain>
    </source>
</reference>
<evidence type="ECO:0000256" key="1">
    <source>
        <dbReference type="ARBA" id="ARBA00004613"/>
    </source>
</evidence>
<evidence type="ECO:0000313" key="10">
    <source>
        <dbReference type="Proteomes" id="UP000013961"/>
    </source>
</evidence>
<dbReference type="Pfam" id="PF07174">
    <property type="entry name" value="FAP"/>
    <property type="match status" value="1"/>
</dbReference>
<feature type="region of interest" description="Disordered" evidence="7">
    <location>
        <begin position="311"/>
        <end position="391"/>
    </location>
</feature>
<dbReference type="GO" id="GO:0050840">
    <property type="term" value="F:extracellular matrix binding"/>
    <property type="evidence" value="ECO:0007669"/>
    <property type="project" value="InterPro"/>
</dbReference>
<gene>
    <name evidence="9" type="ORF">MASS_2356</name>
</gene>